<accession>A0A482TDC7</accession>
<name>A0A482TDC7_9EURY</name>
<organism evidence="3 4">
    <name type="scientific">Halogeometricum borinquense</name>
    <dbReference type="NCBI Taxonomy" id="60847"/>
    <lineage>
        <taxon>Archaea</taxon>
        <taxon>Methanobacteriati</taxon>
        <taxon>Methanobacteriota</taxon>
        <taxon>Stenosarchaea group</taxon>
        <taxon>Halobacteria</taxon>
        <taxon>Halobacteriales</taxon>
        <taxon>Haloferacaceae</taxon>
        <taxon>Halogeometricum</taxon>
    </lineage>
</organism>
<dbReference type="Pfam" id="PF05573">
    <property type="entry name" value="NosL"/>
    <property type="match status" value="1"/>
</dbReference>
<dbReference type="InterPro" id="IPR051550">
    <property type="entry name" value="SCF-Subunits/Alg-Epimerases"/>
</dbReference>
<comment type="caution">
    <text evidence="3">The sequence shown here is derived from an EMBL/GenBank/DDBJ whole genome shotgun (WGS) entry which is preliminary data.</text>
</comment>
<keyword evidence="1" id="KW-0677">Repeat</keyword>
<dbReference type="Gene3D" id="2.160.20.10">
    <property type="entry name" value="Single-stranded right-handed beta-helix, Pectin lyase-like"/>
    <property type="match status" value="1"/>
</dbReference>
<dbReference type="PANTHER" id="PTHR22990">
    <property type="entry name" value="F-BOX ONLY PROTEIN"/>
    <property type="match status" value="1"/>
</dbReference>
<proteinExistence type="predicted"/>
<dbReference type="InterPro" id="IPR006626">
    <property type="entry name" value="PbH1"/>
</dbReference>
<sequence>MALLTPAETRWVVGVVAVILLLASVSFVLTPVSGEQLQPVNYEDTVDMGGTGVDLRRAEAEGFVLPRSEVFFSGYRYVVGYGGVDTAASELADPSTRRQFGRPLAVYVSDFSTISPTLSEDGFVVPEQGRAVGWTAAESAHFVVGSEARVPSGPAVLPFSKRQDATQFAAANGGDVVDWKTLQSRVGDPLQNRLARFEREETTRRTWANETVATADERLDRPRSVVVGEDAPTVAAAVEAAPANTTVFLPAGTYRVDSVVVNRSVTIAGAGPQTVIRGDGNGTVFHLRADGAAVTDLRITGVGDVGSRGFDRRNETLNWDTTVQLAYGYGDAAIVLDDADRGVVADVTIDTPASGVIVRHSNESVLRNLTVHGADTASEGFMGAILIGARSVVEESAFYDGRDGVYTHRADGSVVRENQFAPGRYGVHEMYTSETLVTDNVVRDAQMGIIVMTRPTNNLIVGNEVRDSEFGIVPAGGDSYYAENVVVGNEYGLQVAGDRNTFAANVVVGNDVGLRATDILPSNWVVRNDVVANDRRVASNLGPLRTWTHHGVGNYWGALPLPDADGDGVYDRAYQPSGSVDARLGETPGTTTLAQSPAAATLRRVRDVVSGLRQTGVVDTAARTRPFDPEAVVEAMNATETTNSTVIDAADTSQQTGGASA</sequence>
<dbReference type="InterPro" id="IPR008719">
    <property type="entry name" value="N2O_reductase_NosL"/>
</dbReference>
<evidence type="ECO:0000313" key="4">
    <source>
        <dbReference type="Proteomes" id="UP000294028"/>
    </source>
</evidence>
<dbReference type="Pfam" id="PF05048">
    <property type="entry name" value="NosD"/>
    <property type="match status" value="1"/>
</dbReference>
<dbReference type="PANTHER" id="PTHR22990:SF15">
    <property type="entry name" value="F-BOX ONLY PROTEIN 10"/>
    <property type="match status" value="1"/>
</dbReference>
<protein>
    <submittedName>
        <fullName evidence="3">Copper ABC transporter substrate-binding protein</fullName>
    </submittedName>
</protein>
<evidence type="ECO:0000313" key="3">
    <source>
        <dbReference type="EMBL" id="RYJ13208.1"/>
    </source>
</evidence>
<dbReference type="SMART" id="SM00710">
    <property type="entry name" value="PbH1"/>
    <property type="match status" value="6"/>
</dbReference>
<evidence type="ECO:0000256" key="1">
    <source>
        <dbReference type="ARBA" id="ARBA00022737"/>
    </source>
</evidence>
<feature type="domain" description="Periplasmic copper-binding protein NosD beta helix" evidence="2">
    <location>
        <begin position="391"/>
        <end position="558"/>
    </location>
</feature>
<dbReference type="EMBL" id="RZHH01000002">
    <property type="protein sequence ID" value="RYJ13208.1"/>
    <property type="molecule type" value="Genomic_DNA"/>
</dbReference>
<dbReference type="Proteomes" id="UP000294028">
    <property type="component" value="Unassembled WGS sequence"/>
</dbReference>
<dbReference type="InterPro" id="IPR012334">
    <property type="entry name" value="Pectin_lyas_fold"/>
</dbReference>
<dbReference type="InterPro" id="IPR011050">
    <property type="entry name" value="Pectin_lyase_fold/virulence"/>
</dbReference>
<dbReference type="AlphaFoldDB" id="A0A482TDC7"/>
<dbReference type="SUPFAM" id="SSF160387">
    <property type="entry name" value="NosL/MerB-like"/>
    <property type="match status" value="1"/>
</dbReference>
<evidence type="ECO:0000259" key="2">
    <source>
        <dbReference type="Pfam" id="PF05048"/>
    </source>
</evidence>
<dbReference type="Gene3D" id="3.30.70.2050">
    <property type="match status" value="1"/>
</dbReference>
<gene>
    <name evidence="3" type="ORF">ELS19_03965</name>
</gene>
<dbReference type="InterPro" id="IPR007742">
    <property type="entry name" value="NosD_dom"/>
</dbReference>
<reference evidence="3 4" key="1">
    <citation type="submission" date="2018-12" db="EMBL/GenBank/DDBJ databases">
        <title>Genome analysis provides insights into bioremediation potentialities of Halogeometricum borinquense strain N11.</title>
        <authorList>
            <person name="Najjari A."/>
            <person name="Youssef N."/>
            <person name="Fhoula I."/>
            <person name="Ben Dhia O."/>
            <person name="Mahjoubi M."/>
            <person name="Ouzari H.I."/>
            <person name="Cherif A."/>
        </authorList>
    </citation>
    <scope>NUCLEOTIDE SEQUENCE [LARGE SCALE GENOMIC DNA]</scope>
    <source>
        <strain evidence="3 4">N11</strain>
    </source>
</reference>
<dbReference type="SUPFAM" id="SSF51126">
    <property type="entry name" value="Pectin lyase-like"/>
    <property type="match status" value="1"/>
</dbReference>
<dbReference type="RefSeq" id="WP_129783653.1">
    <property type="nucleotide sequence ID" value="NZ_RZHH01000002.1"/>
</dbReference>